<dbReference type="InterPro" id="IPR057774">
    <property type="entry name" value="D8C_UMOD/GP2/OIT3-like"/>
</dbReference>
<evidence type="ECO:0000256" key="2">
    <source>
        <dbReference type="ARBA" id="ARBA00023157"/>
    </source>
</evidence>
<dbReference type="Proteomes" id="UP000830375">
    <property type="component" value="Unassembled WGS sequence"/>
</dbReference>
<reference evidence="4 5" key="1">
    <citation type="submission" date="2022-01" db="EMBL/GenBank/DDBJ databases">
        <title>A high-quality chromosome-level genome assembly of rohu carp, Labeo rohita.</title>
        <authorList>
            <person name="Arick M.A. II"/>
            <person name="Hsu C.-Y."/>
            <person name="Magbanua Z."/>
            <person name="Pechanova O."/>
            <person name="Grover C."/>
            <person name="Miller E."/>
            <person name="Thrash A."/>
            <person name="Ezzel L."/>
            <person name="Alam S."/>
            <person name="Benzie J."/>
            <person name="Hamilton M."/>
            <person name="Karsi A."/>
            <person name="Lawrence M.L."/>
            <person name="Peterson D.G."/>
        </authorList>
    </citation>
    <scope>NUCLEOTIDE SEQUENCE [LARGE SCALE GENOMIC DNA]</scope>
    <source>
        <strain evidence="5">BAU-BD-2019</strain>
        <tissue evidence="4">Blood</tissue>
    </source>
</reference>
<evidence type="ECO:0000259" key="3">
    <source>
        <dbReference type="Pfam" id="PF23283"/>
    </source>
</evidence>
<evidence type="ECO:0000256" key="1">
    <source>
        <dbReference type="ARBA" id="ARBA00022729"/>
    </source>
</evidence>
<comment type="caution">
    <text evidence="4">The sequence shown here is derived from an EMBL/GenBank/DDBJ whole genome shotgun (WGS) entry which is preliminary data.</text>
</comment>
<dbReference type="PANTHER" id="PTHR36191:SF4">
    <property type="entry name" value="VWFD DOMAIN-CONTAINING PROTEIN"/>
    <property type="match status" value="1"/>
</dbReference>
<protein>
    <submittedName>
        <fullName evidence="4">Uromodulin</fullName>
    </submittedName>
</protein>
<evidence type="ECO:0000313" key="5">
    <source>
        <dbReference type="Proteomes" id="UP000830375"/>
    </source>
</evidence>
<dbReference type="Pfam" id="PF23283">
    <property type="entry name" value="D8C_UMOD"/>
    <property type="match status" value="1"/>
</dbReference>
<accession>A0ABQ8LHM0</accession>
<proteinExistence type="predicted"/>
<feature type="domain" description="UMOD/GP2/OIT3-like D8C" evidence="3">
    <location>
        <begin position="61"/>
        <end position="148"/>
    </location>
</feature>
<sequence length="214" mass="23524">MSHSFSCLAHDALACITVTESAVHPSVDPCYNYTVLDNPWRDTNYPSGSNCDQSVSWSGWYRLFINNVNAQIPDTCVARGHCGTGYSLWICGGHPTVQDGVVTRYLCGDYSSYCCYYGSFPVKVKACSDNYYVYELVSPTLCNSAYCAVVRSINTSSTAVTPATISAGNVTHCVSIGLFSGLIYVQICTIEQMCEEMCLSSQLTLYTIEMQLRQ</sequence>
<dbReference type="EMBL" id="JACTAM010000022">
    <property type="protein sequence ID" value="KAI2650170.1"/>
    <property type="molecule type" value="Genomic_DNA"/>
</dbReference>
<keyword evidence="1" id="KW-0732">Signal</keyword>
<name>A0ABQ8LHM0_LABRO</name>
<gene>
    <name evidence="4" type="ORF">H4Q32_000100</name>
</gene>
<evidence type="ECO:0000313" key="4">
    <source>
        <dbReference type="EMBL" id="KAI2650170.1"/>
    </source>
</evidence>
<dbReference type="PANTHER" id="PTHR36191">
    <property type="entry name" value="ENDO/EXONUCLEASE/PHOSPHATASE DOMAIN-CONTAINING PROTEIN-RELATED"/>
    <property type="match status" value="1"/>
</dbReference>
<organism evidence="4 5">
    <name type="scientific">Labeo rohita</name>
    <name type="common">Indian major carp</name>
    <name type="synonym">Cyprinus rohita</name>
    <dbReference type="NCBI Taxonomy" id="84645"/>
    <lineage>
        <taxon>Eukaryota</taxon>
        <taxon>Metazoa</taxon>
        <taxon>Chordata</taxon>
        <taxon>Craniata</taxon>
        <taxon>Vertebrata</taxon>
        <taxon>Euteleostomi</taxon>
        <taxon>Actinopterygii</taxon>
        <taxon>Neopterygii</taxon>
        <taxon>Teleostei</taxon>
        <taxon>Ostariophysi</taxon>
        <taxon>Cypriniformes</taxon>
        <taxon>Cyprinidae</taxon>
        <taxon>Labeoninae</taxon>
        <taxon>Labeonini</taxon>
        <taxon>Labeo</taxon>
    </lineage>
</organism>
<keyword evidence="5" id="KW-1185">Reference proteome</keyword>
<keyword evidence="2" id="KW-1015">Disulfide bond</keyword>